<proteinExistence type="predicted"/>
<name>A0A9P6Q1R2_9FUNG</name>
<reference evidence="3" key="1">
    <citation type="journal article" date="2020" name="Fungal Divers.">
        <title>Resolving the Mortierellaceae phylogeny through synthesis of multi-gene phylogenetics and phylogenomics.</title>
        <authorList>
            <person name="Vandepol N."/>
            <person name="Liber J."/>
            <person name="Desiro A."/>
            <person name="Na H."/>
            <person name="Kennedy M."/>
            <person name="Barry K."/>
            <person name="Grigoriev I.V."/>
            <person name="Miller A.N."/>
            <person name="O'Donnell K."/>
            <person name="Stajich J.E."/>
            <person name="Bonito G."/>
        </authorList>
    </citation>
    <scope>NUCLEOTIDE SEQUENCE</scope>
    <source>
        <strain evidence="3">BC1065</strain>
    </source>
</reference>
<evidence type="ECO:0000313" key="4">
    <source>
        <dbReference type="Proteomes" id="UP000807716"/>
    </source>
</evidence>
<dbReference type="OrthoDB" id="2447803at2759"/>
<dbReference type="AlphaFoldDB" id="A0A9P6Q1R2"/>
<keyword evidence="4" id="KW-1185">Reference proteome</keyword>
<dbReference type="PROSITE" id="PS50181">
    <property type="entry name" value="FBOX"/>
    <property type="match status" value="1"/>
</dbReference>
<organism evidence="3 4">
    <name type="scientific">Actinomortierella ambigua</name>
    <dbReference type="NCBI Taxonomy" id="1343610"/>
    <lineage>
        <taxon>Eukaryota</taxon>
        <taxon>Fungi</taxon>
        <taxon>Fungi incertae sedis</taxon>
        <taxon>Mucoromycota</taxon>
        <taxon>Mortierellomycotina</taxon>
        <taxon>Mortierellomycetes</taxon>
        <taxon>Mortierellales</taxon>
        <taxon>Mortierellaceae</taxon>
        <taxon>Actinomortierella</taxon>
    </lineage>
</organism>
<dbReference type="InterPro" id="IPR001810">
    <property type="entry name" value="F-box_dom"/>
</dbReference>
<feature type="region of interest" description="Disordered" evidence="1">
    <location>
        <begin position="550"/>
        <end position="579"/>
    </location>
</feature>
<protein>
    <recommendedName>
        <fullName evidence="2">F-box domain-containing protein</fullName>
    </recommendedName>
</protein>
<accession>A0A9P6Q1R2</accession>
<evidence type="ECO:0000259" key="2">
    <source>
        <dbReference type="PROSITE" id="PS50181"/>
    </source>
</evidence>
<gene>
    <name evidence="3" type="ORF">DFQ27_005530</name>
</gene>
<dbReference type="Gene3D" id="1.20.1280.50">
    <property type="match status" value="1"/>
</dbReference>
<comment type="caution">
    <text evidence="3">The sequence shown here is derived from an EMBL/GenBank/DDBJ whole genome shotgun (WGS) entry which is preliminary data.</text>
</comment>
<feature type="compositionally biased region" description="Acidic residues" evidence="1">
    <location>
        <begin position="361"/>
        <end position="384"/>
    </location>
</feature>
<dbReference type="Proteomes" id="UP000807716">
    <property type="component" value="Unassembled WGS sequence"/>
</dbReference>
<dbReference type="Pfam" id="PF12937">
    <property type="entry name" value="F-box-like"/>
    <property type="match status" value="1"/>
</dbReference>
<dbReference type="CDD" id="cd09917">
    <property type="entry name" value="F-box_SF"/>
    <property type="match status" value="1"/>
</dbReference>
<feature type="region of interest" description="Disordered" evidence="1">
    <location>
        <begin position="351"/>
        <end position="388"/>
    </location>
</feature>
<evidence type="ECO:0000313" key="3">
    <source>
        <dbReference type="EMBL" id="KAG0256699.1"/>
    </source>
</evidence>
<dbReference type="EMBL" id="JAAAJB010000397">
    <property type="protein sequence ID" value="KAG0256699.1"/>
    <property type="molecule type" value="Genomic_DNA"/>
</dbReference>
<evidence type="ECO:0000256" key="1">
    <source>
        <dbReference type="SAM" id="MobiDB-lite"/>
    </source>
</evidence>
<sequence>MHRTLLISEILTDILQRLDNASLVKVATVCRAWSEVALDILYHTIERDQWTHEAFAQHALVKNAFRIREIHCGLYDDIRPFHRGLVQPASLGTATKSSIELKEEVSEDVQAPPRSCAFSIPTMNQLRVLECPSISIDNAPLIVDILRLNPGVEKLVLPLAEMVSPSFRKTRPTMDAFLQQHPGDDPLPLPPGYTSEAQEILATLLCLVTTKLPALRELTLRDWRLAEGDIQRLLTSPTLRQSLEALDLDETHDGWYRWQPQQLPSDKRVRQRMRQYRDGLVALPQERVAAVVHPEEIPQERKPWNKLRSLRINGFPQGSLTLFKITRWCPYLRTLVLAADSREASLFPGYSPASFEASPEVSDDDEEEGGYGNEDDQGADDAEAGEVSTATHRQHMLVSLAMFRNTLRTHCPNVVELKLEQIAIPHPKTFRCLLEALSPAPGPSDKTIGAAPQRGGLRRFEADGNVVLPINMVQYLVELAAPTLETVVLGRRIMFFQDGSWVRYARVTGPGTILNLLRSCPALTHVEVECRPLRIDASEMLGLRHDVDQEGIQGSHHTPGPESMGSQENGVQSSSSSSPLKEWACHDTLRTLKCNIEVTVPNEETRYVDLDGTSSLMTGKKIHNRVLLFLNSMPRLQYHLEGEVDDLEVE</sequence>
<feature type="domain" description="F-box" evidence="2">
    <location>
        <begin position="1"/>
        <end position="45"/>
    </location>
</feature>
<dbReference type="SUPFAM" id="SSF81383">
    <property type="entry name" value="F-box domain"/>
    <property type="match status" value="1"/>
</dbReference>
<dbReference type="InterPro" id="IPR036047">
    <property type="entry name" value="F-box-like_dom_sf"/>
</dbReference>